<dbReference type="GO" id="GO:0035336">
    <property type="term" value="P:long-chain fatty-acyl-CoA metabolic process"/>
    <property type="evidence" value="ECO:0007669"/>
    <property type="project" value="TreeGrafter"/>
</dbReference>
<dbReference type="Gene3D" id="3.40.50.720">
    <property type="entry name" value="NAD(P)-binding Rossmann-like Domain"/>
    <property type="match status" value="1"/>
</dbReference>
<evidence type="ECO:0000256" key="1">
    <source>
        <dbReference type="ARBA" id="ARBA00005928"/>
    </source>
</evidence>
<keyword evidence="4" id="KW-0521">NADP</keyword>
<dbReference type="InterPro" id="IPR013120">
    <property type="entry name" value="FAR_NAD-bd"/>
</dbReference>
<dbReference type="GO" id="GO:0102965">
    <property type="term" value="F:alcohol-forming long-chain fatty acyl-CoA reductase activity"/>
    <property type="evidence" value="ECO:0007669"/>
    <property type="project" value="UniProtKB-EC"/>
</dbReference>
<keyword evidence="4" id="KW-1133">Transmembrane helix</keyword>
<evidence type="ECO:0000256" key="4">
    <source>
        <dbReference type="RuleBase" id="RU363097"/>
    </source>
</evidence>
<evidence type="ECO:0000259" key="5">
    <source>
        <dbReference type="Pfam" id="PF03015"/>
    </source>
</evidence>
<dbReference type="GO" id="GO:0005777">
    <property type="term" value="C:peroxisome"/>
    <property type="evidence" value="ECO:0007669"/>
    <property type="project" value="TreeGrafter"/>
</dbReference>
<evidence type="ECO:0000259" key="6">
    <source>
        <dbReference type="Pfam" id="PF07993"/>
    </source>
</evidence>
<dbReference type="OrthoDB" id="429813at2759"/>
<keyword evidence="4" id="KW-0560">Oxidoreductase</keyword>
<dbReference type="PANTHER" id="PTHR11011:SF60">
    <property type="entry name" value="FATTY ACYL-COA REDUCTASE-RELATED"/>
    <property type="match status" value="1"/>
</dbReference>
<organism evidence="7 8">
    <name type="scientific">Ladona fulva</name>
    <name type="common">Scarce chaser dragonfly</name>
    <name type="synonym">Libellula fulva</name>
    <dbReference type="NCBI Taxonomy" id="123851"/>
    <lineage>
        <taxon>Eukaryota</taxon>
        <taxon>Metazoa</taxon>
        <taxon>Ecdysozoa</taxon>
        <taxon>Arthropoda</taxon>
        <taxon>Hexapoda</taxon>
        <taxon>Insecta</taxon>
        <taxon>Pterygota</taxon>
        <taxon>Palaeoptera</taxon>
        <taxon>Odonata</taxon>
        <taxon>Epiprocta</taxon>
        <taxon>Anisoptera</taxon>
        <taxon>Libelluloidea</taxon>
        <taxon>Libellulidae</taxon>
        <taxon>Ladona</taxon>
    </lineage>
</organism>
<feature type="transmembrane region" description="Helical" evidence="4">
    <location>
        <begin position="253"/>
        <end position="277"/>
    </location>
</feature>
<comment type="similarity">
    <text evidence="1 4">Belongs to the fatty acyl-CoA reductase family.</text>
</comment>
<accession>A0A8K0P2F2</accession>
<dbReference type="Proteomes" id="UP000792457">
    <property type="component" value="Unassembled WGS sequence"/>
</dbReference>
<dbReference type="CDD" id="cd09071">
    <property type="entry name" value="FAR_C"/>
    <property type="match status" value="1"/>
</dbReference>
<evidence type="ECO:0000256" key="3">
    <source>
        <dbReference type="ARBA" id="ARBA00023098"/>
    </source>
</evidence>
<dbReference type="Pfam" id="PF07993">
    <property type="entry name" value="NAD_binding_4"/>
    <property type="match status" value="2"/>
</dbReference>
<name>A0A8K0P2F2_LADFU</name>
<feature type="domain" description="Thioester reductase (TE)" evidence="6">
    <location>
        <begin position="13"/>
        <end position="112"/>
    </location>
</feature>
<proteinExistence type="inferred from homology"/>
<feature type="transmembrane region" description="Helical" evidence="4">
    <location>
        <begin position="375"/>
        <end position="395"/>
    </location>
</feature>
<keyword evidence="4" id="KW-0812">Transmembrane</keyword>
<reference evidence="7" key="2">
    <citation type="submission" date="2017-10" db="EMBL/GenBank/DDBJ databases">
        <title>Ladona fulva Genome sequencing and assembly.</title>
        <authorList>
            <person name="Murali S."/>
            <person name="Richards S."/>
            <person name="Bandaranaike D."/>
            <person name="Bellair M."/>
            <person name="Blankenburg K."/>
            <person name="Chao H."/>
            <person name="Dinh H."/>
            <person name="Doddapaneni H."/>
            <person name="Dugan-Rocha S."/>
            <person name="Elkadiri S."/>
            <person name="Gnanaolivu R."/>
            <person name="Hernandez B."/>
            <person name="Skinner E."/>
            <person name="Javaid M."/>
            <person name="Lee S."/>
            <person name="Li M."/>
            <person name="Ming W."/>
            <person name="Munidasa M."/>
            <person name="Muniz J."/>
            <person name="Nguyen L."/>
            <person name="Hughes D."/>
            <person name="Osuji N."/>
            <person name="Pu L.-L."/>
            <person name="Puazo M."/>
            <person name="Qu C."/>
            <person name="Quiroz J."/>
            <person name="Raj R."/>
            <person name="Weissenberger G."/>
            <person name="Xin Y."/>
            <person name="Zou X."/>
            <person name="Han Y."/>
            <person name="Worley K."/>
            <person name="Muzny D."/>
            <person name="Gibbs R."/>
        </authorList>
    </citation>
    <scope>NUCLEOTIDE SEQUENCE</scope>
    <source>
        <strain evidence="7">Sampled in the wild</strain>
    </source>
</reference>
<sequence>MIFQQGRCGLSVETAAKVVVVEGDISAEGLALSEEDIKALTDADISVVFHSAATVRFNEKLKGALQTNVGGTNEVLRLCRRFRKLKVLVYISTAYSNCNRPLVEEKVYHSEIPPLRLIECAKWMDNKLLDNLAEGPTIVVNSVEEPSPGWTNSLNGPAGVTVGSAVGLVRTILCNESLKVDIVPVDWVVNAVIASAWDVAYNKKQICVYNYTSGNRNPITWREYMENCEIYGHEFPPENPIWYYSLTLTKRKWIYNILRILLHICPAIAVDFICSIYGKEKRLLSIYEKVDEFADLSSFFTMNQWTFHERNITDLIGRMSSEDKVVFPFNIERLSWKPYFRNYMYGLRKYLLKEDPKSIPTAVKRIQRLRFIHRLLKLIPLLILFLFILHMLRVWS</sequence>
<protein>
    <recommendedName>
        <fullName evidence="4">Fatty acyl-CoA reductase</fullName>
        <ecNumber evidence="4">1.2.1.84</ecNumber>
    </recommendedName>
</protein>
<dbReference type="Pfam" id="PF03015">
    <property type="entry name" value="Sterile"/>
    <property type="match status" value="1"/>
</dbReference>
<keyword evidence="8" id="KW-1185">Reference proteome</keyword>
<keyword evidence="2 4" id="KW-0444">Lipid biosynthesis</keyword>
<dbReference type="InterPro" id="IPR033640">
    <property type="entry name" value="FAR_C"/>
</dbReference>
<keyword evidence="3 4" id="KW-0443">Lipid metabolism</keyword>
<evidence type="ECO:0000256" key="2">
    <source>
        <dbReference type="ARBA" id="ARBA00022516"/>
    </source>
</evidence>
<keyword evidence="4" id="KW-0472">Membrane</keyword>
<dbReference type="GO" id="GO:0080019">
    <property type="term" value="F:alcohol-forming very long-chain fatty acyl-CoA reductase activity"/>
    <property type="evidence" value="ECO:0007669"/>
    <property type="project" value="InterPro"/>
</dbReference>
<dbReference type="EMBL" id="KZ308495">
    <property type="protein sequence ID" value="KAG8230557.1"/>
    <property type="molecule type" value="Genomic_DNA"/>
</dbReference>
<comment type="catalytic activity">
    <reaction evidence="4">
        <text>a long-chain fatty acyl-CoA + 2 NADPH + 2 H(+) = a long-chain primary fatty alcohol + 2 NADP(+) + CoA</text>
        <dbReference type="Rhea" id="RHEA:52716"/>
        <dbReference type="ChEBI" id="CHEBI:15378"/>
        <dbReference type="ChEBI" id="CHEBI:57287"/>
        <dbReference type="ChEBI" id="CHEBI:57783"/>
        <dbReference type="ChEBI" id="CHEBI:58349"/>
        <dbReference type="ChEBI" id="CHEBI:77396"/>
        <dbReference type="ChEBI" id="CHEBI:83139"/>
        <dbReference type="EC" id="1.2.1.84"/>
    </reaction>
</comment>
<comment type="function">
    <text evidence="4">Catalyzes the reduction of fatty acyl-CoA to fatty alcohols.</text>
</comment>
<evidence type="ECO:0000313" key="7">
    <source>
        <dbReference type="EMBL" id="KAG8230557.1"/>
    </source>
</evidence>
<feature type="domain" description="Thioester reductase (TE)" evidence="6">
    <location>
        <begin position="136"/>
        <end position="192"/>
    </location>
</feature>
<evidence type="ECO:0000313" key="8">
    <source>
        <dbReference type="Proteomes" id="UP000792457"/>
    </source>
</evidence>
<reference evidence="7" key="1">
    <citation type="submission" date="2013-04" db="EMBL/GenBank/DDBJ databases">
        <authorList>
            <person name="Qu J."/>
            <person name="Murali S.C."/>
            <person name="Bandaranaike D."/>
            <person name="Bellair M."/>
            <person name="Blankenburg K."/>
            <person name="Chao H."/>
            <person name="Dinh H."/>
            <person name="Doddapaneni H."/>
            <person name="Downs B."/>
            <person name="Dugan-Rocha S."/>
            <person name="Elkadiri S."/>
            <person name="Gnanaolivu R.D."/>
            <person name="Hernandez B."/>
            <person name="Javaid M."/>
            <person name="Jayaseelan J.C."/>
            <person name="Lee S."/>
            <person name="Li M."/>
            <person name="Ming W."/>
            <person name="Munidasa M."/>
            <person name="Muniz J."/>
            <person name="Nguyen L."/>
            <person name="Ongeri F."/>
            <person name="Osuji N."/>
            <person name="Pu L.-L."/>
            <person name="Puazo M."/>
            <person name="Qu C."/>
            <person name="Quiroz J."/>
            <person name="Raj R."/>
            <person name="Weissenberger G."/>
            <person name="Xin Y."/>
            <person name="Zou X."/>
            <person name="Han Y."/>
            <person name="Richards S."/>
            <person name="Worley K."/>
            <person name="Muzny D."/>
            <person name="Gibbs R."/>
        </authorList>
    </citation>
    <scope>NUCLEOTIDE SEQUENCE</scope>
    <source>
        <strain evidence="7">Sampled in the wild</strain>
    </source>
</reference>
<dbReference type="PANTHER" id="PTHR11011">
    <property type="entry name" value="MALE STERILITY PROTEIN 2-RELATED"/>
    <property type="match status" value="1"/>
</dbReference>
<dbReference type="EC" id="1.2.1.84" evidence="4"/>
<dbReference type="AlphaFoldDB" id="A0A8K0P2F2"/>
<dbReference type="InterPro" id="IPR036291">
    <property type="entry name" value="NAD(P)-bd_dom_sf"/>
</dbReference>
<dbReference type="InterPro" id="IPR026055">
    <property type="entry name" value="FAR"/>
</dbReference>
<dbReference type="SUPFAM" id="SSF51735">
    <property type="entry name" value="NAD(P)-binding Rossmann-fold domains"/>
    <property type="match status" value="1"/>
</dbReference>
<gene>
    <name evidence="7" type="ORF">J437_LFUL010158</name>
</gene>
<feature type="domain" description="Fatty acyl-CoA reductase C-terminal" evidence="5">
    <location>
        <begin position="262"/>
        <end position="354"/>
    </location>
</feature>
<comment type="caution">
    <text evidence="7">The sequence shown here is derived from an EMBL/GenBank/DDBJ whole genome shotgun (WGS) entry which is preliminary data.</text>
</comment>